<dbReference type="AlphaFoldDB" id="A0A1I7X6V7"/>
<proteinExistence type="predicted"/>
<evidence type="ECO:0000313" key="2">
    <source>
        <dbReference type="WBParaSite" id="Hba_13166"/>
    </source>
</evidence>
<keyword evidence="1" id="KW-1185">Reference proteome</keyword>
<evidence type="ECO:0000313" key="1">
    <source>
        <dbReference type="Proteomes" id="UP000095283"/>
    </source>
</evidence>
<reference evidence="2" key="1">
    <citation type="submission" date="2016-11" db="UniProtKB">
        <authorList>
            <consortium name="WormBaseParasite"/>
        </authorList>
    </citation>
    <scope>IDENTIFICATION</scope>
</reference>
<protein>
    <submittedName>
        <fullName evidence="2">Transposase</fullName>
    </submittedName>
</protein>
<dbReference type="Proteomes" id="UP000095283">
    <property type="component" value="Unplaced"/>
</dbReference>
<accession>A0A1I7X6V7</accession>
<name>A0A1I7X6V7_HETBA</name>
<sequence>MLRSLRSSVMRMAVHQIVKRYQELNKVDYHYRSILRNNKRSMRKMASDLNEKNCQTWTKVLPI</sequence>
<organism evidence="1 2">
    <name type="scientific">Heterorhabditis bacteriophora</name>
    <name type="common">Entomopathogenic nematode worm</name>
    <dbReference type="NCBI Taxonomy" id="37862"/>
    <lineage>
        <taxon>Eukaryota</taxon>
        <taxon>Metazoa</taxon>
        <taxon>Ecdysozoa</taxon>
        <taxon>Nematoda</taxon>
        <taxon>Chromadorea</taxon>
        <taxon>Rhabditida</taxon>
        <taxon>Rhabditina</taxon>
        <taxon>Rhabditomorpha</taxon>
        <taxon>Strongyloidea</taxon>
        <taxon>Heterorhabditidae</taxon>
        <taxon>Heterorhabditis</taxon>
    </lineage>
</organism>
<dbReference type="WBParaSite" id="Hba_13166">
    <property type="protein sequence ID" value="Hba_13166"/>
    <property type="gene ID" value="Hba_13166"/>
</dbReference>